<sequence>MIHERFKFLNMRETEILDQAINAFTLITGADLKITALEDRKTNADAHLLLNFKDKQQNFFAEVKNEIRSFQLPQIIQQFKDTSSNWMLLAQYIPSTIKSELKGRRINYLEASGNCYIETKDFYFYINDRKVTETRLVKEGKLWNPTGLKFLFALLADKGLLNANYRTVAAAAGIALGNVGPLLAELKEEGFLIQADPTKNAAYFLDNEQLLENRWIELYSSILKPKIRIGRFRWMQEKEDWQKINNKHIIWGGENAGAILTTHLRPEIFTIYTRLDKTNLMKDQKLIPDPKGKVEAISQFWSDDLQQAQEHRNVVPPIMAYAELATSMDSRNQETAERIKNQYLI</sequence>
<accession>A0A556M9A5</accession>
<evidence type="ECO:0000313" key="2">
    <source>
        <dbReference type="Proteomes" id="UP000318733"/>
    </source>
</evidence>
<organism evidence="1 2">
    <name type="scientific">Mucilaginibacter corticis</name>
    <dbReference type="NCBI Taxonomy" id="2597670"/>
    <lineage>
        <taxon>Bacteria</taxon>
        <taxon>Pseudomonadati</taxon>
        <taxon>Bacteroidota</taxon>
        <taxon>Sphingobacteriia</taxon>
        <taxon>Sphingobacteriales</taxon>
        <taxon>Sphingobacteriaceae</taxon>
        <taxon>Mucilaginibacter</taxon>
    </lineage>
</organism>
<keyword evidence="2" id="KW-1185">Reference proteome</keyword>
<name>A0A556M9A5_9SPHI</name>
<dbReference type="AlphaFoldDB" id="A0A556M9A5"/>
<proteinExistence type="predicted"/>
<dbReference type="Proteomes" id="UP000318733">
    <property type="component" value="Unassembled WGS sequence"/>
</dbReference>
<reference evidence="1 2" key="1">
    <citation type="submission" date="2019-07" db="EMBL/GenBank/DDBJ databases">
        <authorList>
            <person name="Huq M.A."/>
        </authorList>
    </citation>
    <scope>NUCLEOTIDE SEQUENCE [LARGE SCALE GENOMIC DNA]</scope>
    <source>
        <strain evidence="1 2">MAH-19</strain>
    </source>
</reference>
<comment type="caution">
    <text evidence="1">The sequence shown here is derived from an EMBL/GenBank/DDBJ whole genome shotgun (WGS) entry which is preliminary data.</text>
</comment>
<evidence type="ECO:0000313" key="1">
    <source>
        <dbReference type="EMBL" id="TSJ36504.1"/>
    </source>
</evidence>
<gene>
    <name evidence="1" type="ORF">FO440_21980</name>
</gene>
<protein>
    <submittedName>
        <fullName evidence="1">Uncharacterized protein</fullName>
    </submittedName>
</protein>
<dbReference type="InterPro" id="IPR019238">
    <property type="entry name" value="AbiEi_2"/>
</dbReference>
<dbReference type="Pfam" id="PF09952">
    <property type="entry name" value="AbiEi_2"/>
    <property type="match status" value="1"/>
</dbReference>
<dbReference type="EMBL" id="VLPK01000006">
    <property type="protein sequence ID" value="TSJ36504.1"/>
    <property type="molecule type" value="Genomic_DNA"/>
</dbReference>
<dbReference type="OrthoDB" id="593981at2"/>